<dbReference type="EMBL" id="LECT01000003">
    <property type="protein sequence ID" value="KLU07688.1"/>
    <property type="molecule type" value="Genomic_DNA"/>
</dbReference>
<dbReference type="Proteomes" id="UP000036367">
    <property type="component" value="Unassembled WGS sequence"/>
</dbReference>
<dbReference type="AlphaFoldDB" id="A0A0J1BMK7"/>
<name>A0A0J1BMK7_RHOIS</name>
<protein>
    <recommendedName>
        <fullName evidence="3">MFS transporter</fullName>
    </recommendedName>
</protein>
<gene>
    <name evidence="1" type="ORF">RISK_000205</name>
</gene>
<sequence length="41" mass="4347">MLDIPRPAEVAKATEPIAVKSQALRVLLSIAFIGLDGASFH</sequence>
<comment type="caution">
    <text evidence="1">The sequence shown here is derived from an EMBL/GenBank/DDBJ whole genome shotgun (WGS) entry which is preliminary data.</text>
</comment>
<evidence type="ECO:0000313" key="1">
    <source>
        <dbReference type="EMBL" id="KLU07688.1"/>
    </source>
</evidence>
<evidence type="ECO:0008006" key="3">
    <source>
        <dbReference type="Google" id="ProtNLM"/>
    </source>
</evidence>
<keyword evidence="2" id="KW-1185">Reference proteome</keyword>
<reference evidence="1" key="1">
    <citation type="submission" date="2015-05" db="EMBL/GenBank/DDBJ databases">
        <title>Permanent draft genome of Rhodopirellula islandicus K833.</title>
        <authorList>
            <person name="Kizina J."/>
            <person name="Richter M."/>
            <person name="Glockner F.O."/>
            <person name="Harder J."/>
        </authorList>
    </citation>
    <scope>NUCLEOTIDE SEQUENCE [LARGE SCALE GENOMIC DNA]</scope>
    <source>
        <strain evidence="1">K833</strain>
    </source>
</reference>
<organism evidence="1 2">
    <name type="scientific">Rhodopirellula islandica</name>
    <dbReference type="NCBI Taxonomy" id="595434"/>
    <lineage>
        <taxon>Bacteria</taxon>
        <taxon>Pseudomonadati</taxon>
        <taxon>Planctomycetota</taxon>
        <taxon>Planctomycetia</taxon>
        <taxon>Pirellulales</taxon>
        <taxon>Pirellulaceae</taxon>
        <taxon>Rhodopirellula</taxon>
    </lineage>
</organism>
<proteinExistence type="predicted"/>
<evidence type="ECO:0000313" key="2">
    <source>
        <dbReference type="Proteomes" id="UP000036367"/>
    </source>
</evidence>
<accession>A0A0J1BMK7</accession>